<dbReference type="Gene3D" id="1.20.5.340">
    <property type="match status" value="1"/>
</dbReference>
<sequence length="258" mass="29489">MRNAAEMDRELLDLKTKLAQQEDVATAAVGKMRRAEAMVTEIQKEIVAERESTAQLFKDKAAVEKQLKEAQLRCIDLETKGYSSASQDVRFLYKRIQELEAQLDDHESKRNAEQRSVRNVDRTVKDLQSQIERREKLNAQLMEDISKSRDKIERLLQTIDELQTSESQNQLQARRAERELREEKEKSLRLERELEGWKSLRIERGSAMARSGTFTGLSDIGIGERFGSRRGSGVFVGSSTNSAIEVPQRKASNTKGFL</sequence>
<dbReference type="AlphaFoldDB" id="A0A0J8RLS0"/>
<gene>
    <name evidence="2" type="ORF">CIHG_03856</name>
</gene>
<evidence type="ECO:0000313" key="2">
    <source>
        <dbReference type="EMBL" id="KMU86070.1"/>
    </source>
</evidence>
<dbReference type="STRING" id="396776.A0A0J8RLS0"/>
<dbReference type="EMBL" id="DS016991">
    <property type="protein sequence ID" value="KMU86070.1"/>
    <property type="molecule type" value="Genomic_DNA"/>
</dbReference>
<name>A0A0J8RLS0_COCIT</name>
<accession>A0A0J8RLS0</accession>
<dbReference type="SUPFAM" id="SSF90257">
    <property type="entry name" value="Myosin rod fragments"/>
    <property type="match status" value="1"/>
</dbReference>
<dbReference type="Proteomes" id="UP000054563">
    <property type="component" value="Unassembled WGS sequence"/>
</dbReference>
<evidence type="ECO:0000256" key="1">
    <source>
        <dbReference type="SAM" id="Coils"/>
    </source>
</evidence>
<keyword evidence="1" id="KW-0175">Coiled coil</keyword>
<reference evidence="3" key="1">
    <citation type="journal article" date="2010" name="Genome Res.">
        <title>Population genomic sequencing of Coccidioides fungi reveals recent hybridization and transposon control.</title>
        <authorList>
            <person name="Neafsey D.E."/>
            <person name="Barker B.M."/>
            <person name="Sharpton T.J."/>
            <person name="Stajich J.E."/>
            <person name="Park D.J."/>
            <person name="Whiston E."/>
            <person name="Hung C.-Y."/>
            <person name="McMahan C."/>
            <person name="White J."/>
            <person name="Sykes S."/>
            <person name="Heiman D."/>
            <person name="Young S."/>
            <person name="Zeng Q."/>
            <person name="Abouelleil A."/>
            <person name="Aftuck L."/>
            <person name="Bessette D."/>
            <person name="Brown A."/>
            <person name="FitzGerald M."/>
            <person name="Lui A."/>
            <person name="Macdonald J.P."/>
            <person name="Priest M."/>
            <person name="Orbach M.J."/>
            <person name="Galgiani J.N."/>
            <person name="Kirkland T.N."/>
            <person name="Cole G.T."/>
            <person name="Birren B.W."/>
            <person name="Henn M.R."/>
            <person name="Taylor J.W."/>
            <person name="Rounsley S.D."/>
        </authorList>
    </citation>
    <scope>NUCLEOTIDE SEQUENCE [LARGE SCALE GENOMIC DNA]</scope>
    <source>
        <strain evidence="3">H538.4</strain>
    </source>
</reference>
<dbReference type="VEuPathDB" id="FungiDB:CIHG_03856"/>
<feature type="coiled-coil region" evidence="1">
    <location>
        <begin position="4"/>
        <end position="200"/>
    </location>
</feature>
<evidence type="ECO:0000313" key="3">
    <source>
        <dbReference type="Proteomes" id="UP000054563"/>
    </source>
</evidence>
<proteinExistence type="predicted"/>
<organism evidence="2 3">
    <name type="scientific">Coccidioides immitis H538.4</name>
    <dbReference type="NCBI Taxonomy" id="396776"/>
    <lineage>
        <taxon>Eukaryota</taxon>
        <taxon>Fungi</taxon>
        <taxon>Dikarya</taxon>
        <taxon>Ascomycota</taxon>
        <taxon>Pezizomycotina</taxon>
        <taxon>Eurotiomycetes</taxon>
        <taxon>Eurotiomycetidae</taxon>
        <taxon>Onygenales</taxon>
        <taxon>Onygenaceae</taxon>
        <taxon>Coccidioides</taxon>
    </lineage>
</organism>
<protein>
    <submittedName>
        <fullName evidence="2">Uncharacterized protein</fullName>
    </submittedName>
</protein>